<comment type="pathway">
    <text evidence="2 19">Cofactor biosynthesis; thiamine diphosphate biosynthesis.</text>
</comment>
<keyword evidence="9 19" id="KW-0784">Thiamine biosynthesis</keyword>
<dbReference type="KEGG" id="lpil:LIP_1717"/>
<keyword evidence="4 19" id="KW-0820">tRNA-binding</keyword>
<evidence type="ECO:0000256" key="3">
    <source>
        <dbReference type="ARBA" id="ARBA00022490"/>
    </source>
</evidence>
<keyword evidence="7 19" id="KW-0067">ATP-binding</keyword>
<dbReference type="SMART" id="SM00981">
    <property type="entry name" value="THUMP"/>
    <property type="match status" value="1"/>
</dbReference>
<dbReference type="Proteomes" id="UP000065807">
    <property type="component" value="Chromosome"/>
</dbReference>
<dbReference type="GO" id="GO:0052837">
    <property type="term" value="P:thiazole biosynthetic process"/>
    <property type="evidence" value="ECO:0007669"/>
    <property type="project" value="TreeGrafter"/>
</dbReference>
<feature type="binding site" evidence="19">
    <location>
        <position position="293"/>
    </location>
    <ligand>
        <name>ATP</name>
        <dbReference type="ChEBI" id="CHEBI:30616"/>
    </ligand>
</feature>
<dbReference type="Pfam" id="PF22025">
    <property type="entry name" value="ThiI_fer"/>
    <property type="match status" value="1"/>
</dbReference>
<name>A0A0K2SKC0_LIMPI</name>
<dbReference type="InterPro" id="IPR050102">
    <property type="entry name" value="tRNA_sulfurtransferase_ThiI"/>
</dbReference>
<evidence type="ECO:0000256" key="8">
    <source>
        <dbReference type="ARBA" id="ARBA00022884"/>
    </source>
</evidence>
<dbReference type="AlphaFoldDB" id="A0A0K2SKC0"/>
<dbReference type="InterPro" id="IPR003720">
    <property type="entry name" value="tRNA_STrfase"/>
</dbReference>
<reference evidence="22" key="2">
    <citation type="journal article" date="2016" name="Int. J. Syst. Evol. Microbiol.">
        <title>Complete genome sequence and cell structure of Limnochorda pilosa, a Gram-negative spore-former within the phylum Firmicutes.</title>
        <authorList>
            <person name="Watanabe M."/>
            <person name="Kojima H."/>
            <person name="Fukui M."/>
        </authorList>
    </citation>
    <scope>NUCLEOTIDE SEQUENCE [LARGE SCALE GENOMIC DNA]</scope>
    <source>
        <strain evidence="22">HC45</strain>
    </source>
</reference>
<dbReference type="GO" id="GO:0002937">
    <property type="term" value="P:tRNA 4-thiouridine biosynthesis"/>
    <property type="evidence" value="ECO:0007669"/>
    <property type="project" value="TreeGrafter"/>
</dbReference>
<dbReference type="OrthoDB" id="9773948at2"/>
<comment type="catalytic activity">
    <reaction evidence="11 19">
        <text>[ThiS sulfur-carrier protein]-C-terminal Gly-Gly-AMP + S-sulfanyl-L-cysteinyl-[cysteine desulfurase] + AH2 = [ThiS sulfur-carrier protein]-C-terminal-Gly-aminoethanethioate + L-cysteinyl-[cysteine desulfurase] + A + AMP + 2 H(+)</text>
        <dbReference type="Rhea" id="RHEA:43340"/>
        <dbReference type="Rhea" id="RHEA-COMP:12157"/>
        <dbReference type="Rhea" id="RHEA-COMP:12158"/>
        <dbReference type="Rhea" id="RHEA-COMP:12910"/>
        <dbReference type="Rhea" id="RHEA-COMP:19908"/>
        <dbReference type="ChEBI" id="CHEBI:13193"/>
        <dbReference type="ChEBI" id="CHEBI:15378"/>
        <dbReference type="ChEBI" id="CHEBI:17499"/>
        <dbReference type="ChEBI" id="CHEBI:29950"/>
        <dbReference type="ChEBI" id="CHEBI:61963"/>
        <dbReference type="ChEBI" id="CHEBI:90618"/>
        <dbReference type="ChEBI" id="CHEBI:232372"/>
        <dbReference type="ChEBI" id="CHEBI:456215"/>
    </reaction>
</comment>
<dbReference type="UniPathway" id="UPA00060"/>
<dbReference type="FunFam" id="3.40.50.620:FF:000053">
    <property type="entry name" value="Probable tRNA sulfurtransferase"/>
    <property type="match status" value="1"/>
</dbReference>
<comment type="function">
    <text evidence="12 19">Catalyzes the ATP-dependent transfer of a sulfur to tRNA to produce 4-thiouridine in position 8 of tRNAs, which functions as a near-UV photosensor. Also catalyzes the transfer of sulfur to the sulfur carrier protein ThiS, forming ThiS-thiocarboxylate. This is a step in the synthesis of thiazole, in the thiamine biosynthesis pathway. The sulfur is donated as persulfide by IscS.</text>
</comment>
<dbReference type="Pfam" id="PF02568">
    <property type="entry name" value="ThiI"/>
    <property type="match status" value="1"/>
</dbReference>
<dbReference type="STRING" id="1555112.LIP_1717"/>
<evidence type="ECO:0000256" key="19">
    <source>
        <dbReference type="HAMAP-Rule" id="MF_00021"/>
    </source>
</evidence>
<dbReference type="EMBL" id="AP014924">
    <property type="protein sequence ID" value="BAS27563.1"/>
    <property type="molecule type" value="Genomic_DNA"/>
</dbReference>
<dbReference type="PANTHER" id="PTHR43209:SF1">
    <property type="entry name" value="TRNA SULFURTRANSFERASE"/>
    <property type="match status" value="1"/>
</dbReference>
<dbReference type="PROSITE" id="PS51165">
    <property type="entry name" value="THUMP"/>
    <property type="match status" value="1"/>
</dbReference>
<reference evidence="22" key="1">
    <citation type="submission" date="2015-07" db="EMBL/GenBank/DDBJ databases">
        <title>Complete genome sequence and phylogenetic analysis of Limnochorda pilosa.</title>
        <authorList>
            <person name="Watanabe M."/>
            <person name="Kojima H."/>
            <person name="Fukui M."/>
        </authorList>
    </citation>
    <scope>NUCLEOTIDE SEQUENCE [LARGE SCALE GENOMIC DNA]</scope>
    <source>
        <strain evidence="22">HC45</strain>
    </source>
</reference>
<evidence type="ECO:0000256" key="16">
    <source>
        <dbReference type="ARBA" id="ARBA00075337"/>
    </source>
</evidence>
<evidence type="ECO:0000256" key="6">
    <source>
        <dbReference type="ARBA" id="ARBA00022741"/>
    </source>
</evidence>
<evidence type="ECO:0000256" key="10">
    <source>
        <dbReference type="ARBA" id="ARBA00050570"/>
    </source>
</evidence>
<evidence type="ECO:0000313" key="22">
    <source>
        <dbReference type="Proteomes" id="UP000065807"/>
    </source>
</evidence>
<dbReference type="Gene3D" id="3.30.2130.30">
    <property type="match status" value="1"/>
</dbReference>
<evidence type="ECO:0000256" key="5">
    <source>
        <dbReference type="ARBA" id="ARBA00022679"/>
    </source>
</evidence>
<dbReference type="InterPro" id="IPR004114">
    <property type="entry name" value="THUMP_dom"/>
</dbReference>
<dbReference type="SUPFAM" id="SSF143437">
    <property type="entry name" value="THUMP domain-like"/>
    <property type="match status" value="1"/>
</dbReference>
<keyword evidence="22" id="KW-1185">Reference proteome</keyword>
<dbReference type="CDD" id="cd01712">
    <property type="entry name" value="PPase_ThiI"/>
    <property type="match status" value="1"/>
</dbReference>
<dbReference type="InterPro" id="IPR049961">
    <property type="entry name" value="ThiI_N"/>
</dbReference>
<dbReference type="GO" id="GO:0140741">
    <property type="term" value="F:tRNA-uracil-4 sulfurtransferase activity"/>
    <property type="evidence" value="ECO:0007669"/>
    <property type="project" value="UniProtKB-EC"/>
</dbReference>
<evidence type="ECO:0000256" key="9">
    <source>
        <dbReference type="ARBA" id="ARBA00022977"/>
    </source>
</evidence>
<evidence type="ECO:0000256" key="15">
    <source>
        <dbReference type="ARBA" id="ARBA00071867"/>
    </source>
</evidence>
<dbReference type="PANTHER" id="PTHR43209">
    <property type="entry name" value="TRNA SULFURTRANSFERASE"/>
    <property type="match status" value="1"/>
</dbReference>
<evidence type="ECO:0000256" key="2">
    <source>
        <dbReference type="ARBA" id="ARBA00004948"/>
    </source>
</evidence>
<dbReference type="InterPro" id="IPR014729">
    <property type="entry name" value="Rossmann-like_a/b/a_fold"/>
</dbReference>
<feature type="binding site" evidence="19">
    <location>
        <begin position="180"/>
        <end position="181"/>
    </location>
    <ligand>
        <name>ATP</name>
        <dbReference type="ChEBI" id="CHEBI:30616"/>
    </ligand>
</feature>
<evidence type="ECO:0000256" key="12">
    <source>
        <dbReference type="ARBA" id="ARBA00058382"/>
    </source>
</evidence>
<feature type="binding site" evidence="19">
    <location>
        <position position="284"/>
    </location>
    <ligand>
        <name>ATP</name>
        <dbReference type="ChEBI" id="CHEBI:30616"/>
    </ligand>
</feature>
<protein>
    <recommendedName>
        <fullName evidence="15 19">Probable tRNA sulfurtransferase</fullName>
        <ecNumber evidence="14 19">2.8.1.4</ecNumber>
    </recommendedName>
    <alternativeName>
        <fullName evidence="16 19">Sulfur carrier protein ThiS sulfurtransferase</fullName>
    </alternativeName>
    <alternativeName>
        <fullName evidence="17 19">Thiamine biosynthesis protein ThiI</fullName>
    </alternativeName>
    <alternativeName>
        <fullName evidence="18 19">tRNA 4-thiouridine synthase</fullName>
    </alternativeName>
</protein>
<evidence type="ECO:0000259" key="20">
    <source>
        <dbReference type="PROSITE" id="PS51165"/>
    </source>
</evidence>
<evidence type="ECO:0000256" key="7">
    <source>
        <dbReference type="ARBA" id="ARBA00022840"/>
    </source>
</evidence>
<dbReference type="CDD" id="cd11716">
    <property type="entry name" value="THUMP_ThiI"/>
    <property type="match status" value="1"/>
</dbReference>
<dbReference type="Pfam" id="PF02926">
    <property type="entry name" value="THUMP"/>
    <property type="match status" value="1"/>
</dbReference>
<keyword evidence="5 19" id="KW-0808">Transferase</keyword>
<dbReference type="InterPro" id="IPR054173">
    <property type="entry name" value="ThiI_fer"/>
</dbReference>
<dbReference type="RefSeq" id="WP_068136595.1">
    <property type="nucleotide sequence ID" value="NZ_AP014924.1"/>
</dbReference>
<evidence type="ECO:0000256" key="18">
    <source>
        <dbReference type="ARBA" id="ARBA00080570"/>
    </source>
</evidence>
<dbReference type="GO" id="GO:0005524">
    <property type="term" value="F:ATP binding"/>
    <property type="evidence" value="ECO:0007669"/>
    <property type="project" value="UniProtKB-UniRule"/>
</dbReference>
<dbReference type="GO" id="GO:0005829">
    <property type="term" value="C:cytosol"/>
    <property type="evidence" value="ECO:0007669"/>
    <property type="project" value="TreeGrafter"/>
</dbReference>
<comment type="subcellular location">
    <subcellularLocation>
        <location evidence="1 19">Cytoplasm</location>
    </subcellularLocation>
</comment>
<sequence length="395" mass="43469">MRELILVRYGEIGLKGENRPHFEHRLAANLRRALEDLPDARVERGYGRLFVDPACRTDEALARLRRVFGVVGLHPSVETPLETEAILDAALRLVRGERRPARFKVEARRSNKAFPLDSIELNRKVGAHLLEHLDGLSVDLRHPEVRLRLEIRERHAYLYVRDVPGPGGLPVGVASPALLLLSGGIDSPVAGWYTMKRGVPLSAVHFQSPPFTSPRALQKVQDLCDVLAAWGGPVRLHTVPFTRIQTAIRKHVPPELGITVMRRMMFRIAERLAARDGLAALVTGESLGQVASQTLESLAAINDVVRLPVLRPLIGLDKSEIIDRAQAIGTYAISIRPYEDCCTLFVPAHPATHPDRLQAEAAEAALAVQALVGEAVAGTEVEERRAPGDARLPSR</sequence>
<proteinExistence type="inferred from homology"/>
<organism evidence="21 22">
    <name type="scientific">Limnochorda pilosa</name>
    <dbReference type="NCBI Taxonomy" id="1555112"/>
    <lineage>
        <taxon>Bacteria</taxon>
        <taxon>Bacillati</taxon>
        <taxon>Bacillota</taxon>
        <taxon>Limnochordia</taxon>
        <taxon>Limnochordales</taxon>
        <taxon>Limnochordaceae</taxon>
        <taxon>Limnochorda</taxon>
    </lineage>
</organism>
<dbReference type="EC" id="2.8.1.4" evidence="14 19"/>
<gene>
    <name evidence="19" type="primary">thiI</name>
    <name evidence="21" type="ORF">LIP_1717</name>
</gene>
<evidence type="ECO:0000256" key="1">
    <source>
        <dbReference type="ARBA" id="ARBA00004496"/>
    </source>
</evidence>
<evidence type="ECO:0000256" key="4">
    <source>
        <dbReference type="ARBA" id="ARBA00022555"/>
    </source>
</evidence>
<evidence type="ECO:0000256" key="14">
    <source>
        <dbReference type="ARBA" id="ARBA00066827"/>
    </source>
</evidence>
<accession>A0A0K2SKC0</accession>
<evidence type="ECO:0000256" key="17">
    <source>
        <dbReference type="ARBA" id="ARBA00077849"/>
    </source>
</evidence>
<evidence type="ECO:0000313" key="21">
    <source>
        <dbReference type="EMBL" id="BAS27563.1"/>
    </source>
</evidence>
<comment type="catalytic activity">
    <reaction evidence="10 19">
        <text>[ThiI sulfur-carrier protein]-S-sulfanyl-L-cysteine + a uridine in tRNA + 2 reduced [2Fe-2S]-[ferredoxin] + ATP + H(+) = [ThiI sulfur-carrier protein]-L-cysteine + a 4-thiouridine in tRNA + 2 oxidized [2Fe-2S]-[ferredoxin] + AMP + diphosphate</text>
        <dbReference type="Rhea" id="RHEA:24176"/>
        <dbReference type="Rhea" id="RHEA-COMP:10000"/>
        <dbReference type="Rhea" id="RHEA-COMP:10001"/>
        <dbReference type="Rhea" id="RHEA-COMP:13337"/>
        <dbReference type="Rhea" id="RHEA-COMP:13338"/>
        <dbReference type="Rhea" id="RHEA-COMP:13339"/>
        <dbReference type="Rhea" id="RHEA-COMP:13340"/>
        <dbReference type="ChEBI" id="CHEBI:15378"/>
        <dbReference type="ChEBI" id="CHEBI:29950"/>
        <dbReference type="ChEBI" id="CHEBI:30616"/>
        <dbReference type="ChEBI" id="CHEBI:33019"/>
        <dbReference type="ChEBI" id="CHEBI:33737"/>
        <dbReference type="ChEBI" id="CHEBI:33738"/>
        <dbReference type="ChEBI" id="CHEBI:61963"/>
        <dbReference type="ChEBI" id="CHEBI:65315"/>
        <dbReference type="ChEBI" id="CHEBI:136798"/>
        <dbReference type="ChEBI" id="CHEBI:456215"/>
        <dbReference type="EC" id="2.8.1.4"/>
    </reaction>
</comment>
<dbReference type="PATRIC" id="fig|1555112.3.peg.1751"/>
<evidence type="ECO:0000256" key="11">
    <source>
        <dbReference type="ARBA" id="ARBA00052330"/>
    </source>
</evidence>
<dbReference type="GO" id="GO:0004810">
    <property type="term" value="F:CCA tRNA nucleotidyltransferase activity"/>
    <property type="evidence" value="ECO:0007669"/>
    <property type="project" value="InterPro"/>
</dbReference>
<keyword evidence="3 19" id="KW-0963">Cytoplasm</keyword>
<dbReference type="GO" id="GO:0009228">
    <property type="term" value="P:thiamine biosynthetic process"/>
    <property type="evidence" value="ECO:0007669"/>
    <property type="project" value="UniProtKB-KW"/>
</dbReference>
<keyword evidence="8 19" id="KW-0694">RNA-binding</keyword>
<keyword evidence="6 19" id="KW-0547">Nucleotide-binding</keyword>
<dbReference type="HAMAP" id="MF_00021">
    <property type="entry name" value="ThiI"/>
    <property type="match status" value="1"/>
</dbReference>
<feature type="domain" description="THUMP" evidence="20">
    <location>
        <begin position="58"/>
        <end position="162"/>
    </location>
</feature>
<dbReference type="GO" id="GO:0009229">
    <property type="term" value="P:thiamine diphosphate biosynthetic process"/>
    <property type="evidence" value="ECO:0007669"/>
    <property type="project" value="UniProtKB-UniRule"/>
</dbReference>
<dbReference type="NCBIfam" id="TIGR00342">
    <property type="entry name" value="tRNA uracil 4-sulfurtransferase ThiI"/>
    <property type="match status" value="1"/>
</dbReference>
<dbReference type="Gene3D" id="3.40.50.620">
    <property type="entry name" value="HUPs"/>
    <property type="match status" value="1"/>
</dbReference>
<feature type="binding site" evidence="19">
    <location>
        <position position="262"/>
    </location>
    <ligand>
        <name>ATP</name>
        <dbReference type="ChEBI" id="CHEBI:30616"/>
    </ligand>
</feature>
<dbReference type="SUPFAM" id="SSF52402">
    <property type="entry name" value="Adenine nucleotide alpha hydrolases-like"/>
    <property type="match status" value="1"/>
</dbReference>
<evidence type="ECO:0000256" key="13">
    <source>
        <dbReference type="ARBA" id="ARBA00061472"/>
    </source>
</evidence>
<dbReference type="InterPro" id="IPR020536">
    <property type="entry name" value="ThiI_AANH"/>
</dbReference>
<dbReference type="GO" id="GO:0000049">
    <property type="term" value="F:tRNA binding"/>
    <property type="evidence" value="ECO:0007669"/>
    <property type="project" value="UniProtKB-UniRule"/>
</dbReference>
<feature type="binding site" evidence="19">
    <location>
        <begin position="205"/>
        <end position="206"/>
    </location>
    <ligand>
        <name>ATP</name>
        <dbReference type="ChEBI" id="CHEBI:30616"/>
    </ligand>
</feature>
<comment type="similarity">
    <text evidence="13 19">Belongs to the ThiI family.</text>
</comment>
<dbReference type="InterPro" id="IPR049962">
    <property type="entry name" value="THUMP_ThiI"/>
</dbReference>